<dbReference type="Pfam" id="PF13439">
    <property type="entry name" value="Glyco_transf_4"/>
    <property type="match status" value="1"/>
</dbReference>
<dbReference type="SUPFAM" id="SSF53756">
    <property type="entry name" value="UDP-Glycosyltransferase/glycogen phosphorylase"/>
    <property type="match status" value="1"/>
</dbReference>
<dbReference type="EMBL" id="VMBG01000001">
    <property type="protein sequence ID" value="TSJ79019.1"/>
    <property type="molecule type" value="Genomic_DNA"/>
</dbReference>
<feature type="domain" description="Glycosyltransferase subfamily 4-like N-terminal" evidence="1">
    <location>
        <begin position="14"/>
        <end position="174"/>
    </location>
</feature>
<dbReference type="Gene3D" id="3.40.50.2000">
    <property type="entry name" value="Glycogen Phosphorylase B"/>
    <property type="match status" value="2"/>
</dbReference>
<evidence type="ECO:0000313" key="2">
    <source>
        <dbReference type="EMBL" id="TSJ79019.1"/>
    </source>
</evidence>
<dbReference type="InterPro" id="IPR050194">
    <property type="entry name" value="Glycosyltransferase_grp1"/>
</dbReference>
<keyword evidence="2" id="KW-0808">Transferase</keyword>
<evidence type="ECO:0000313" key="3">
    <source>
        <dbReference type="Proteomes" id="UP000315648"/>
    </source>
</evidence>
<dbReference type="CDD" id="cd03801">
    <property type="entry name" value="GT4_PimA-like"/>
    <property type="match status" value="1"/>
</dbReference>
<accession>A0A556QQX0</accession>
<protein>
    <submittedName>
        <fullName evidence="2">Glycosyltransferase family 4 protein</fullName>
    </submittedName>
</protein>
<dbReference type="AlphaFoldDB" id="A0A556QQX0"/>
<dbReference type="RefSeq" id="WP_144229362.1">
    <property type="nucleotide sequence ID" value="NZ_CBCRVV010000005.1"/>
</dbReference>
<dbReference type="InterPro" id="IPR028098">
    <property type="entry name" value="Glyco_trans_4-like_N"/>
</dbReference>
<dbReference type="PANTHER" id="PTHR45947">
    <property type="entry name" value="SULFOQUINOVOSYL TRANSFERASE SQD2"/>
    <property type="match status" value="1"/>
</dbReference>
<dbReference type="Proteomes" id="UP000315648">
    <property type="component" value="Unassembled WGS sequence"/>
</dbReference>
<dbReference type="OrthoDB" id="139410at2"/>
<name>A0A556QQX0_9BACT</name>
<dbReference type="PANTHER" id="PTHR45947:SF3">
    <property type="entry name" value="SULFOQUINOVOSYL TRANSFERASE SQD2"/>
    <property type="match status" value="1"/>
</dbReference>
<reference evidence="2 3" key="1">
    <citation type="submission" date="2019-07" db="EMBL/GenBank/DDBJ databases">
        <title>Description of 53C-WASEF.</title>
        <authorList>
            <person name="Pitt A."/>
            <person name="Hahn M.W."/>
        </authorList>
    </citation>
    <scope>NUCLEOTIDE SEQUENCE [LARGE SCALE GENOMIC DNA]</scope>
    <source>
        <strain evidence="2 3">53C-WASEF</strain>
    </source>
</reference>
<dbReference type="Pfam" id="PF13692">
    <property type="entry name" value="Glyco_trans_1_4"/>
    <property type="match status" value="1"/>
</dbReference>
<organism evidence="2 3">
    <name type="scientific">Rariglobus hedericola</name>
    <dbReference type="NCBI Taxonomy" id="2597822"/>
    <lineage>
        <taxon>Bacteria</taxon>
        <taxon>Pseudomonadati</taxon>
        <taxon>Verrucomicrobiota</taxon>
        <taxon>Opitutia</taxon>
        <taxon>Opitutales</taxon>
        <taxon>Opitutaceae</taxon>
        <taxon>Rariglobus</taxon>
    </lineage>
</organism>
<dbReference type="GO" id="GO:0016758">
    <property type="term" value="F:hexosyltransferase activity"/>
    <property type="evidence" value="ECO:0007669"/>
    <property type="project" value="TreeGrafter"/>
</dbReference>
<comment type="caution">
    <text evidence="2">The sequence shown here is derived from an EMBL/GenBank/DDBJ whole genome shotgun (WGS) entry which is preliminary data.</text>
</comment>
<keyword evidence="3" id="KW-1185">Reference proteome</keyword>
<gene>
    <name evidence="2" type="ORF">FPL22_06885</name>
</gene>
<sequence>MRVLLTTPYDLAVPGGVNRHALDLLETLLRKGIEVRLIGPSSAETPEIANPSIHRIGRIWVGALNGARSRVTLDLGIGTEVKRLIRDFRPDVIHLQEPFLPTLNTFALIHAGGARTVGTFHTYSETSRGYLWAWPWCRWVNRRLDARVAVSASAREFATRWHPRPFAVVPNGVRLPDAAAMRPSRAAGRPVRVLFVGRADEPRKGFDVLKEAMRRLDAETPGAFTLDAVGPATARGEVSAAELSAAYAAADVCAVPSRGGESFGLVALEALAHGVPVVASRIRGYADWLDGTGTGRLVTAGDAAALAEALRAVTAYAAAYAACADRAREVASRYDWNRGVERLLRIYEGAPVSNDEG</sequence>
<proteinExistence type="predicted"/>
<evidence type="ECO:0000259" key="1">
    <source>
        <dbReference type="Pfam" id="PF13439"/>
    </source>
</evidence>